<evidence type="ECO:0000313" key="3">
    <source>
        <dbReference type="Proteomes" id="UP001162162"/>
    </source>
</evidence>
<proteinExistence type="predicted"/>
<feature type="region of interest" description="Disordered" evidence="1">
    <location>
        <begin position="106"/>
        <end position="161"/>
    </location>
</feature>
<feature type="compositionally biased region" description="Basic and acidic residues" evidence="1">
    <location>
        <begin position="114"/>
        <end position="136"/>
    </location>
</feature>
<evidence type="ECO:0000256" key="1">
    <source>
        <dbReference type="SAM" id="MobiDB-lite"/>
    </source>
</evidence>
<comment type="caution">
    <text evidence="2">The sequence shown here is derived from an EMBL/GenBank/DDBJ whole genome shotgun (WGS) entry which is preliminary data.</text>
</comment>
<dbReference type="Proteomes" id="UP001162162">
    <property type="component" value="Unassembled WGS sequence"/>
</dbReference>
<feature type="compositionally biased region" description="Basic and acidic residues" evidence="1">
    <location>
        <begin position="152"/>
        <end position="161"/>
    </location>
</feature>
<protein>
    <submittedName>
        <fullName evidence="2">Uncharacterized protein</fullName>
    </submittedName>
</protein>
<dbReference type="AlphaFoldDB" id="A0AAV8Y8V5"/>
<evidence type="ECO:0000313" key="2">
    <source>
        <dbReference type="EMBL" id="KAJ8947409.1"/>
    </source>
</evidence>
<keyword evidence="3" id="KW-1185">Reference proteome</keyword>
<reference evidence="2" key="1">
    <citation type="journal article" date="2023" name="Insect Mol. Biol.">
        <title>Genome sequencing provides insights into the evolution of gene families encoding plant cell wall-degrading enzymes in longhorned beetles.</title>
        <authorList>
            <person name="Shin N.R."/>
            <person name="Okamura Y."/>
            <person name="Kirsch R."/>
            <person name="Pauchet Y."/>
        </authorList>
    </citation>
    <scope>NUCLEOTIDE SEQUENCE</scope>
    <source>
        <strain evidence="2">AMC_N1</strain>
    </source>
</reference>
<name>A0AAV8Y8V5_9CUCU</name>
<gene>
    <name evidence="2" type="ORF">NQ318_009615</name>
</gene>
<dbReference type="EMBL" id="JAPWTK010000161">
    <property type="protein sequence ID" value="KAJ8947409.1"/>
    <property type="molecule type" value="Genomic_DNA"/>
</dbReference>
<accession>A0AAV8Y8V5</accession>
<organism evidence="2 3">
    <name type="scientific">Aromia moschata</name>
    <dbReference type="NCBI Taxonomy" id="1265417"/>
    <lineage>
        <taxon>Eukaryota</taxon>
        <taxon>Metazoa</taxon>
        <taxon>Ecdysozoa</taxon>
        <taxon>Arthropoda</taxon>
        <taxon>Hexapoda</taxon>
        <taxon>Insecta</taxon>
        <taxon>Pterygota</taxon>
        <taxon>Neoptera</taxon>
        <taxon>Endopterygota</taxon>
        <taxon>Coleoptera</taxon>
        <taxon>Polyphaga</taxon>
        <taxon>Cucujiformia</taxon>
        <taxon>Chrysomeloidea</taxon>
        <taxon>Cerambycidae</taxon>
        <taxon>Cerambycinae</taxon>
        <taxon>Callichromatini</taxon>
        <taxon>Aromia</taxon>
    </lineage>
</organism>
<sequence>MKEHLLSHLEKIKLRRIKTSPPQDLIEQNLIPLKENIKKKKRAQEAYYENHQARLGRRVPFNGTNTSAIPPKFRLRRVGNFSNQQNVKKFRIFSAQHRLNRIRAQQRELLNTPDFRHAQEDKTETDPASTDRRTHEFTSGSEKQPRLLHNARYHEEIQADT</sequence>